<organism evidence="1">
    <name type="scientific">Arion vulgaris</name>
    <dbReference type="NCBI Taxonomy" id="1028688"/>
    <lineage>
        <taxon>Eukaryota</taxon>
        <taxon>Metazoa</taxon>
        <taxon>Spiralia</taxon>
        <taxon>Lophotrochozoa</taxon>
        <taxon>Mollusca</taxon>
        <taxon>Gastropoda</taxon>
        <taxon>Heterobranchia</taxon>
        <taxon>Euthyneura</taxon>
        <taxon>Panpulmonata</taxon>
        <taxon>Eupulmonata</taxon>
        <taxon>Stylommatophora</taxon>
        <taxon>Helicina</taxon>
        <taxon>Arionoidea</taxon>
        <taxon>Arionidae</taxon>
        <taxon>Arion</taxon>
    </lineage>
</organism>
<evidence type="ECO:0000313" key="1">
    <source>
        <dbReference type="EMBL" id="CEK54055.1"/>
    </source>
</evidence>
<dbReference type="EMBL" id="HACG01007190">
    <property type="protein sequence ID" value="CEK54055.1"/>
    <property type="molecule type" value="Transcribed_RNA"/>
</dbReference>
<name>A0A0B6YEY6_9EUPU</name>
<evidence type="ECO:0008006" key="2">
    <source>
        <dbReference type="Google" id="ProtNLM"/>
    </source>
</evidence>
<feature type="non-terminal residue" evidence="1">
    <location>
        <position position="1"/>
    </location>
</feature>
<accession>A0A0B6YEY6</accession>
<reference evidence="1" key="1">
    <citation type="submission" date="2014-12" db="EMBL/GenBank/DDBJ databases">
        <title>Insight into the proteome of Arion vulgaris.</title>
        <authorList>
            <person name="Aradska J."/>
            <person name="Bulat T."/>
            <person name="Smidak R."/>
            <person name="Sarate P."/>
            <person name="Gangsoo J."/>
            <person name="Sialana F."/>
            <person name="Bilban M."/>
            <person name="Lubec G."/>
        </authorList>
    </citation>
    <scope>NUCLEOTIDE SEQUENCE</scope>
    <source>
        <tissue evidence="1">Skin</tissue>
    </source>
</reference>
<proteinExistence type="predicted"/>
<gene>
    <name evidence="1" type="primary">ORF21845</name>
</gene>
<protein>
    <recommendedName>
        <fullName evidence="2">Serine-threonine/tyrosine-protein kinase catalytic domain-containing protein</fullName>
    </recommendedName>
</protein>
<sequence>EVFHLCDLPYRLHSDDEIFKSVCGTPATTTTSSVPRLDFAEQCPSKITDLVMQCCSVASASRPVFPDLVITISQFLTNGDCV</sequence>
<dbReference type="AlphaFoldDB" id="A0A0B6YEY6"/>